<dbReference type="Proteomes" id="UP000199086">
    <property type="component" value="Unassembled WGS sequence"/>
</dbReference>
<keyword evidence="2" id="KW-0456">Lyase</keyword>
<evidence type="ECO:0000256" key="1">
    <source>
        <dbReference type="ARBA" id="ARBA00022723"/>
    </source>
</evidence>
<keyword evidence="1" id="KW-0479">Metal-binding</keyword>
<dbReference type="PANTHER" id="PTHR33542:SF5">
    <property type="entry name" value="FERROCHELATASE CHE1"/>
    <property type="match status" value="1"/>
</dbReference>
<organism evidence="3 4">
    <name type="scientific">Raineyella antarctica</name>
    <dbReference type="NCBI Taxonomy" id="1577474"/>
    <lineage>
        <taxon>Bacteria</taxon>
        <taxon>Bacillati</taxon>
        <taxon>Actinomycetota</taxon>
        <taxon>Actinomycetes</taxon>
        <taxon>Propionibacteriales</taxon>
        <taxon>Propionibacteriaceae</taxon>
        <taxon>Raineyella</taxon>
    </lineage>
</organism>
<dbReference type="EMBL" id="FMYF01000004">
    <property type="protein sequence ID" value="SDB83086.1"/>
    <property type="molecule type" value="Genomic_DNA"/>
</dbReference>
<dbReference type="GO" id="GO:0046872">
    <property type="term" value="F:metal ion binding"/>
    <property type="evidence" value="ECO:0007669"/>
    <property type="project" value="UniProtKB-KW"/>
</dbReference>
<reference evidence="3 4" key="1">
    <citation type="submission" date="2016-06" db="EMBL/GenBank/DDBJ databases">
        <authorList>
            <person name="Olsen C.W."/>
            <person name="Carey S."/>
            <person name="Hinshaw L."/>
            <person name="Karasin A.I."/>
        </authorList>
    </citation>
    <scope>NUCLEOTIDE SEQUENCE [LARGE SCALE GENOMIC DNA]</scope>
    <source>
        <strain evidence="3 4">LZ-22</strain>
    </source>
</reference>
<evidence type="ECO:0000313" key="4">
    <source>
        <dbReference type="Proteomes" id="UP000199086"/>
    </source>
</evidence>
<dbReference type="SUPFAM" id="SSF53800">
    <property type="entry name" value="Chelatase"/>
    <property type="match status" value="1"/>
</dbReference>
<dbReference type="CDD" id="cd03416">
    <property type="entry name" value="CbiX_SirB_N"/>
    <property type="match status" value="1"/>
</dbReference>
<dbReference type="Gene3D" id="3.40.50.1400">
    <property type="match status" value="2"/>
</dbReference>
<proteinExistence type="predicted"/>
<accession>A0A1G6GPG5</accession>
<dbReference type="GO" id="GO:0016829">
    <property type="term" value="F:lyase activity"/>
    <property type="evidence" value="ECO:0007669"/>
    <property type="project" value="UniProtKB-KW"/>
</dbReference>
<dbReference type="InterPro" id="IPR002762">
    <property type="entry name" value="CbiX-like"/>
</dbReference>
<gene>
    <name evidence="3" type="ORF">GA0111570_10489</name>
</gene>
<name>A0A1G6GPG5_9ACTN</name>
<evidence type="ECO:0000313" key="3">
    <source>
        <dbReference type="EMBL" id="SDB83086.1"/>
    </source>
</evidence>
<evidence type="ECO:0000256" key="2">
    <source>
        <dbReference type="ARBA" id="ARBA00023239"/>
    </source>
</evidence>
<sequence length="238" mass="24342">MTRVVLAAHGTRDPGGARVMELLARAVRERLPGTTVDLGWLSVLEPELARVLSDAPTDIVVPVLLSSGYHVLVDIPELVHAGSGATVTPHLGPHRHVVRALADRIHEVDAEPVAVVLAAAGTSHPVGRSEARQAADMLSGVLGVPVGVAYASGEGPDVPSAVATFMDAGVARVTVAPYLLAPGMFADRVRTAASAAGARCAEVLADHPAIIDLVVERVLGAAARSGGSDSAPRRESAA</sequence>
<dbReference type="Pfam" id="PF01903">
    <property type="entry name" value="CbiX"/>
    <property type="match status" value="2"/>
</dbReference>
<keyword evidence="4" id="KW-1185">Reference proteome</keyword>
<dbReference type="RefSeq" id="WP_092608541.1">
    <property type="nucleotide sequence ID" value="NZ_FMYF01000004.1"/>
</dbReference>
<protein>
    <submittedName>
        <fullName evidence="3">Sirohydrochlorin ferrochelatase</fullName>
    </submittedName>
</protein>
<dbReference type="OrthoDB" id="7345302at2"/>
<dbReference type="AlphaFoldDB" id="A0A1G6GPG5"/>
<dbReference type="STRING" id="1577474.GA0111570_10489"/>
<dbReference type="PANTHER" id="PTHR33542">
    <property type="entry name" value="SIROHYDROCHLORIN FERROCHELATASE, CHLOROPLASTIC"/>
    <property type="match status" value="1"/>
</dbReference>
<dbReference type="InterPro" id="IPR050963">
    <property type="entry name" value="Sirohydro_Cobaltochel/CbiX"/>
</dbReference>